<evidence type="ECO:0000259" key="7">
    <source>
        <dbReference type="Pfam" id="PF06271"/>
    </source>
</evidence>
<evidence type="ECO:0000256" key="3">
    <source>
        <dbReference type="ARBA" id="ARBA00022692"/>
    </source>
</evidence>
<evidence type="ECO:0000256" key="6">
    <source>
        <dbReference type="SAM" id="Phobius"/>
    </source>
</evidence>
<reference evidence="8 9" key="1">
    <citation type="submission" date="2014-04" db="EMBL/GenBank/DDBJ databases">
        <title>Comparative genomics and transcriptomics to identify genetic mechanisms underlying the emergence of carbapenem resistant Acinetobacter baumannii (CRAb).</title>
        <authorList>
            <person name="Harris A.D."/>
            <person name="Johnson K.J."/>
            <person name="George J."/>
            <person name="Nadendla S."/>
            <person name="Daugherty S.C."/>
            <person name="Parankush S."/>
            <person name="Sadzewicz L."/>
            <person name="Tallon L."/>
            <person name="Sengamalay N."/>
            <person name="Hazen T.H."/>
            <person name="Rasko D.A."/>
        </authorList>
    </citation>
    <scope>NUCLEOTIDE SEQUENCE [LARGE SCALE GENOMIC DNA]</scope>
    <source>
        <strain evidence="8 9">21072</strain>
    </source>
</reference>
<dbReference type="PATRIC" id="fig|1310697.3.peg.769"/>
<comment type="subcellular location">
    <subcellularLocation>
        <location evidence="1">Cell membrane</location>
        <topology evidence="1">Multi-pass membrane protein</topology>
    </subcellularLocation>
</comment>
<dbReference type="Pfam" id="PF06271">
    <property type="entry name" value="RDD"/>
    <property type="match status" value="1"/>
</dbReference>
<evidence type="ECO:0000256" key="5">
    <source>
        <dbReference type="ARBA" id="ARBA00023136"/>
    </source>
</evidence>
<dbReference type="PANTHER" id="PTHR36115:SF4">
    <property type="entry name" value="MEMBRANE PROTEIN"/>
    <property type="match status" value="1"/>
</dbReference>
<proteinExistence type="predicted"/>
<feature type="transmembrane region" description="Helical" evidence="6">
    <location>
        <begin position="27"/>
        <end position="46"/>
    </location>
</feature>
<gene>
    <name evidence="8" type="ORF">J596_0810</name>
</gene>
<evidence type="ECO:0000256" key="4">
    <source>
        <dbReference type="ARBA" id="ARBA00022989"/>
    </source>
</evidence>
<dbReference type="EMBL" id="JMOD01000009">
    <property type="protein sequence ID" value="KCY21216.1"/>
    <property type="molecule type" value="Genomic_DNA"/>
</dbReference>
<evidence type="ECO:0000313" key="8">
    <source>
        <dbReference type="EMBL" id="KCY21216.1"/>
    </source>
</evidence>
<comment type="caution">
    <text evidence="8">The sequence shown here is derived from an EMBL/GenBank/DDBJ whole genome shotgun (WGS) entry which is preliminary data.</text>
</comment>
<feature type="domain" description="RDD" evidence="7">
    <location>
        <begin position="20"/>
        <end position="186"/>
    </location>
</feature>
<dbReference type="InterPro" id="IPR051791">
    <property type="entry name" value="Pra-immunoreactive"/>
</dbReference>
<keyword evidence="3 6" id="KW-0812">Transmembrane</keyword>
<dbReference type="AlphaFoldDB" id="A0A062IQV0"/>
<keyword evidence="2" id="KW-1003">Cell membrane</keyword>
<accession>A0A062IQV0</accession>
<keyword evidence="5 6" id="KW-0472">Membrane</keyword>
<organism evidence="8 9">
    <name type="scientific">Acinetobacter baumannii 21072</name>
    <dbReference type="NCBI Taxonomy" id="1310697"/>
    <lineage>
        <taxon>Bacteria</taxon>
        <taxon>Pseudomonadati</taxon>
        <taxon>Pseudomonadota</taxon>
        <taxon>Gammaproteobacteria</taxon>
        <taxon>Moraxellales</taxon>
        <taxon>Moraxellaceae</taxon>
        <taxon>Acinetobacter</taxon>
        <taxon>Acinetobacter calcoaceticus/baumannii complex</taxon>
    </lineage>
</organism>
<dbReference type="RefSeq" id="WP_000482230.1">
    <property type="nucleotide sequence ID" value="NZ_JMOD01000009.1"/>
</dbReference>
<evidence type="ECO:0000256" key="1">
    <source>
        <dbReference type="ARBA" id="ARBA00004651"/>
    </source>
</evidence>
<protein>
    <submittedName>
        <fullName evidence="8">RDD family protein</fullName>
    </submittedName>
</protein>
<feature type="transmembrane region" description="Helical" evidence="6">
    <location>
        <begin position="52"/>
        <end position="75"/>
    </location>
</feature>
<dbReference type="PANTHER" id="PTHR36115">
    <property type="entry name" value="PROLINE-RICH ANTIGEN HOMOLOG-RELATED"/>
    <property type="match status" value="1"/>
</dbReference>
<dbReference type="GO" id="GO:0005886">
    <property type="term" value="C:plasma membrane"/>
    <property type="evidence" value="ECO:0007669"/>
    <property type="project" value="UniProtKB-SubCell"/>
</dbReference>
<name>A0A062IQV0_ACIBA</name>
<dbReference type="Proteomes" id="UP000027327">
    <property type="component" value="Unassembled WGS sequence"/>
</dbReference>
<keyword evidence="4 6" id="KW-1133">Transmembrane helix</keyword>
<evidence type="ECO:0000313" key="9">
    <source>
        <dbReference type="Proteomes" id="UP000027327"/>
    </source>
</evidence>
<dbReference type="InterPro" id="IPR010432">
    <property type="entry name" value="RDD"/>
</dbReference>
<evidence type="ECO:0000256" key="2">
    <source>
        <dbReference type="ARBA" id="ARBA00022475"/>
    </source>
</evidence>
<sequence length="197" mass="22520">MFNKKEIFFLPIKIDNEKVYAGFWKRLSAGIIDMLVMIPFMVITHFTQSISIISSMITLVIMAVLGIIYTIFFHYHFGATIGKMVVGIKITRPDGSKISLTQAVLRSSIDIGFCIVMVISQLIALNYADPEIYLNAGPIDRAKYILLLYPAWYSTVRSASELWTWSEFIVLLFNKRKRAIHDFIAGTIVIKKQYSKH</sequence>